<dbReference type="CDD" id="cd00180">
    <property type="entry name" value="PKc"/>
    <property type="match status" value="1"/>
</dbReference>
<feature type="domain" description="Protein kinase" evidence="6">
    <location>
        <begin position="12"/>
        <end position="278"/>
    </location>
</feature>
<dbReference type="Proteomes" id="UP000692954">
    <property type="component" value="Unassembled WGS sequence"/>
</dbReference>
<comment type="caution">
    <text evidence="7">The sequence shown here is derived from an EMBL/GenBank/DDBJ whole genome shotgun (WGS) entry which is preliminary data.</text>
</comment>
<dbReference type="GO" id="GO:0000045">
    <property type="term" value="P:autophagosome assembly"/>
    <property type="evidence" value="ECO:0007669"/>
    <property type="project" value="TreeGrafter"/>
</dbReference>
<dbReference type="GO" id="GO:0005829">
    <property type="term" value="C:cytosol"/>
    <property type="evidence" value="ECO:0007669"/>
    <property type="project" value="TreeGrafter"/>
</dbReference>
<name>A0A8S1MDR9_9CILI</name>
<keyword evidence="3" id="KW-0418">Kinase</keyword>
<dbReference type="PANTHER" id="PTHR24348:SF22">
    <property type="entry name" value="NON-SPECIFIC SERINE_THREONINE PROTEIN KINASE"/>
    <property type="match status" value="1"/>
</dbReference>
<dbReference type="GO" id="GO:0000407">
    <property type="term" value="C:phagophore assembly site"/>
    <property type="evidence" value="ECO:0007669"/>
    <property type="project" value="TreeGrafter"/>
</dbReference>
<dbReference type="InterPro" id="IPR000719">
    <property type="entry name" value="Prot_kinase_dom"/>
</dbReference>
<evidence type="ECO:0000256" key="5">
    <source>
        <dbReference type="SAM" id="Coils"/>
    </source>
</evidence>
<dbReference type="Pfam" id="PF00069">
    <property type="entry name" value="Pkinase"/>
    <property type="match status" value="1"/>
</dbReference>
<gene>
    <name evidence="7" type="ORF">PSON_ATCC_30995.1.T0370328</name>
</gene>
<dbReference type="GO" id="GO:0016020">
    <property type="term" value="C:membrane"/>
    <property type="evidence" value="ECO:0007669"/>
    <property type="project" value="TreeGrafter"/>
</dbReference>
<keyword evidence="2" id="KW-0547">Nucleotide-binding</keyword>
<dbReference type="AlphaFoldDB" id="A0A8S1MDR9"/>
<dbReference type="PROSITE" id="PS50011">
    <property type="entry name" value="PROTEIN_KINASE_DOM"/>
    <property type="match status" value="1"/>
</dbReference>
<dbReference type="EMBL" id="CAJJDN010000037">
    <property type="protein sequence ID" value="CAD8078477.1"/>
    <property type="molecule type" value="Genomic_DNA"/>
</dbReference>
<evidence type="ECO:0000256" key="3">
    <source>
        <dbReference type="ARBA" id="ARBA00022777"/>
    </source>
</evidence>
<evidence type="ECO:0000256" key="4">
    <source>
        <dbReference type="ARBA" id="ARBA00022840"/>
    </source>
</evidence>
<keyword evidence="4" id="KW-0067">ATP-binding</keyword>
<evidence type="ECO:0000256" key="1">
    <source>
        <dbReference type="ARBA" id="ARBA00022679"/>
    </source>
</evidence>
<dbReference type="PANTHER" id="PTHR24348">
    <property type="entry name" value="SERINE/THREONINE-PROTEIN KINASE UNC-51-RELATED"/>
    <property type="match status" value="1"/>
</dbReference>
<dbReference type="SMART" id="SM00220">
    <property type="entry name" value="S_TKc"/>
    <property type="match status" value="1"/>
</dbReference>
<feature type="coiled-coil region" evidence="5">
    <location>
        <begin position="371"/>
        <end position="407"/>
    </location>
</feature>
<reference evidence="7" key="1">
    <citation type="submission" date="2021-01" db="EMBL/GenBank/DDBJ databases">
        <authorList>
            <consortium name="Genoscope - CEA"/>
            <person name="William W."/>
        </authorList>
    </citation>
    <scope>NUCLEOTIDE SEQUENCE</scope>
</reference>
<protein>
    <recommendedName>
        <fullName evidence="6">Protein kinase domain-containing protein</fullName>
    </recommendedName>
</protein>
<sequence>MEEYLEVDDYRVNIFQYLGGGCQGQIFQCLKISTNEEIVAKITKINFKNENTYEREISIVNSIKNEEKVQNLVKIYDIFIIEKDGEKLLIEFMEKCESDLGKLMKQYKQQNQQFTFQEVLDFSAQIIRGYSCLNSLNIIHRDMKPENLLIQRQAGKIELKITDFGVGKVLTNDVATTKTGTPIYQAPELSSKELIYTSKSDIFSLGVILYQLVYNNEIPFKSDQKSIDHIKQSLKTQPIKCPQKEGFEPEFLELIEQMLLFSQHDRIGWDQLINHYYFKNYFPEKNQYGTHKNFKNLYEYVIAIYNQTCKIQQILDKIPQEFDWQIASIMLTQYVLINFQKELFHMLDSIKIENQQFNKSISTVFHKKVDKNEIQQALQNYKIQIDMEKTNQVLEDLKQKINQILEKVSDSFFKDFYNSTIQQPEDQSLFDFWHLKFQHIFRTYIRTWLSGYMRDKRLSLTEVFQLEKFSYLLDEYPKTSYNDFEQNQIHSKIIQQDFALQYLKQKQII</sequence>
<proteinExistence type="predicted"/>
<dbReference type="OrthoDB" id="5337378at2759"/>
<dbReference type="InterPro" id="IPR008271">
    <property type="entry name" value="Ser/Thr_kinase_AS"/>
</dbReference>
<dbReference type="GO" id="GO:0005524">
    <property type="term" value="F:ATP binding"/>
    <property type="evidence" value="ECO:0007669"/>
    <property type="project" value="UniProtKB-KW"/>
</dbReference>
<keyword evidence="5" id="KW-0175">Coiled coil</keyword>
<evidence type="ECO:0000256" key="2">
    <source>
        <dbReference type="ARBA" id="ARBA00022741"/>
    </source>
</evidence>
<keyword evidence="8" id="KW-1185">Reference proteome</keyword>
<evidence type="ECO:0000313" key="7">
    <source>
        <dbReference type="EMBL" id="CAD8078477.1"/>
    </source>
</evidence>
<evidence type="ECO:0000313" key="8">
    <source>
        <dbReference type="Proteomes" id="UP000692954"/>
    </source>
</evidence>
<dbReference type="GO" id="GO:0004674">
    <property type="term" value="F:protein serine/threonine kinase activity"/>
    <property type="evidence" value="ECO:0007669"/>
    <property type="project" value="InterPro"/>
</dbReference>
<keyword evidence="1" id="KW-0808">Transferase</keyword>
<accession>A0A8S1MDR9</accession>
<dbReference type="InterPro" id="IPR045269">
    <property type="entry name" value="Atg1-like"/>
</dbReference>
<evidence type="ECO:0000259" key="6">
    <source>
        <dbReference type="PROSITE" id="PS50011"/>
    </source>
</evidence>
<dbReference type="PROSITE" id="PS00108">
    <property type="entry name" value="PROTEIN_KINASE_ST"/>
    <property type="match status" value="1"/>
</dbReference>
<organism evidence="7 8">
    <name type="scientific">Paramecium sonneborni</name>
    <dbReference type="NCBI Taxonomy" id="65129"/>
    <lineage>
        <taxon>Eukaryota</taxon>
        <taxon>Sar</taxon>
        <taxon>Alveolata</taxon>
        <taxon>Ciliophora</taxon>
        <taxon>Intramacronucleata</taxon>
        <taxon>Oligohymenophorea</taxon>
        <taxon>Peniculida</taxon>
        <taxon>Parameciidae</taxon>
        <taxon>Paramecium</taxon>
    </lineage>
</organism>
<dbReference type="GO" id="GO:0010506">
    <property type="term" value="P:regulation of autophagy"/>
    <property type="evidence" value="ECO:0007669"/>
    <property type="project" value="InterPro"/>
</dbReference>
<dbReference type="GO" id="GO:0005776">
    <property type="term" value="C:autophagosome"/>
    <property type="evidence" value="ECO:0007669"/>
    <property type="project" value="TreeGrafter"/>
</dbReference>